<dbReference type="EMBL" id="JAENJH010000008">
    <property type="protein sequence ID" value="MBK1787972.1"/>
    <property type="molecule type" value="Genomic_DNA"/>
</dbReference>
<accession>A0A934QTI1</accession>
<evidence type="ECO:0000256" key="1">
    <source>
        <dbReference type="SAM" id="MobiDB-lite"/>
    </source>
</evidence>
<organism evidence="3 4">
    <name type="scientific">Prauserella cavernicola</name>
    <dbReference type="NCBI Taxonomy" id="2800127"/>
    <lineage>
        <taxon>Bacteria</taxon>
        <taxon>Bacillati</taxon>
        <taxon>Actinomycetota</taxon>
        <taxon>Actinomycetes</taxon>
        <taxon>Pseudonocardiales</taxon>
        <taxon>Pseudonocardiaceae</taxon>
        <taxon>Prauserella</taxon>
    </lineage>
</organism>
<gene>
    <name evidence="3" type="ORF">JHE00_26880</name>
</gene>
<evidence type="ECO:0000313" key="3">
    <source>
        <dbReference type="EMBL" id="MBK1787972.1"/>
    </source>
</evidence>
<dbReference type="PANTHER" id="PTHR46889">
    <property type="entry name" value="TRANSPOSASE INSF FOR INSERTION SEQUENCE IS3B-RELATED"/>
    <property type="match status" value="1"/>
</dbReference>
<dbReference type="InterPro" id="IPR012337">
    <property type="entry name" value="RNaseH-like_sf"/>
</dbReference>
<dbReference type="AlphaFoldDB" id="A0A934QTI1"/>
<comment type="caution">
    <text evidence="3">The sequence shown here is derived from an EMBL/GenBank/DDBJ whole genome shotgun (WGS) entry which is preliminary data.</text>
</comment>
<dbReference type="SUPFAM" id="SSF53098">
    <property type="entry name" value="Ribonuclease H-like"/>
    <property type="match status" value="1"/>
</dbReference>
<dbReference type="InterPro" id="IPR036397">
    <property type="entry name" value="RNaseH_sf"/>
</dbReference>
<dbReference type="Gene3D" id="3.30.420.10">
    <property type="entry name" value="Ribonuclease H-like superfamily/Ribonuclease H"/>
    <property type="match status" value="1"/>
</dbReference>
<reference evidence="3" key="1">
    <citation type="submission" date="2020-12" db="EMBL/GenBank/DDBJ databases">
        <title>Prauserella sp. ASG 168, a novel actinomycete isolated from cave rock.</title>
        <authorList>
            <person name="Suriyachadkun C."/>
        </authorList>
    </citation>
    <scope>NUCLEOTIDE SEQUENCE</scope>
    <source>
        <strain evidence="3">ASG 168</strain>
    </source>
</reference>
<evidence type="ECO:0000313" key="4">
    <source>
        <dbReference type="Proteomes" id="UP000635245"/>
    </source>
</evidence>
<dbReference type="Proteomes" id="UP000635245">
    <property type="component" value="Unassembled WGS sequence"/>
</dbReference>
<dbReference type="InterPro" id="IPR050900">
    <property type="entry name" value="Transposase_IS3/IS150/IS904"/>
</dbReference>
<dbReference type="GO" id="GO:0015074">
    <property type="term" value="P:DNA integration"/>
    <property type="evidence" value="ECO:0007669"/>
    <property type="project" value="InterPro"/>
</dbReference>
<dbReference type="GO" id="GO:0003676">
    <property type="term" value="F:nucleic acid binding"/>
    <property type="evidence" value="ECO:0007669"/>
    <property type="project" value="InterPro"/>
</dbReference>
<dbReference type="PANTHER" id="PTHR46889:SF4">
    <property type="entry name" value="TRANSPOSASE INSO FOR INSERTION SEQUENCE ELEMENT IS911B-RELATED"/>
    <property type="match status" value="1"/>
</dbReference>
<dbReference type="InterPro" id="IPR001584">
    <property type="entry name" value="Integrase_cat-core"/>
</dbReference>
<dbReference type="PROSITE" id="PS50994">
    <property type="entry name" value="INTEGRASE"/>
    <property type="match status" value="1"/>
</dbReference>
<dbReference type="Pfam" id="PF00665">
    <property type="entry name" value="rve"/>
    <property type="match status" value="1"/>
</dbReference>
<proteinExistence type="predicted"/>
<name>A0A934QTI1_9PSEU</name>
<protein>
    <submittedName>
        <fullName evidence="3">DDE-type integrase/transposase/recombinase</fullName>
    </submittedName>
</protein>
<feature type="region of interest" description="Disordered" evidence="1">
    <location>
        <begin position="1"/>
        <end position="27"/>
    </location>
</feature>
<feature type="domain" description="Integrase catalytic" evidence="2">
    <location>
        <begin position="36"/>
        <end position="151"/>
    </location>
</feature>
<keyword evidence="4" id="KW-1185">Reference proteome</keyword>
<sequence>MRELGMNGVARGHKRRTTTPAKDGIRAGDKLNRDFTAQEPNRVWVADFTYVATWTGWSYVAFVIDAYSRAIVGWTASSSNTTTLVSKALNMALWRRDHYGHPVEPGLIHHSDAGSQYTDPDGCGAFCQESAMWRSVVDSLIAETSTTVDKS</sequence>
<evidence type="ECO:0000259" key="2">
    <source>
        <dbReference type="PROSITE" id="PS50994"/>
    </source>
</evidence>